<gene>
    <name evidence="2" type="ORF">CSSPJE1EN2_LOCUS564</name>
</gene>
<proteinExistence type="predicted"/>
<evidence type="ECO:0000313" key="3">
    <source>
        <dbReference type="Proteomes" id="UP001497522"/>
    </source>
</evidence>
<dbReference type="EMBL" id="OZ023702">
    <property type="protein sequence ID" value="CAK9857569.1"/>
    <property type="molecule type" value="Genomic_DNA"/>
</dbReference>
<organism evidence="2 3">
    <name type="scientific">Sphagnum jensenii</name>
    <dbReference type="NCBI Taxonomy" id="128206"/>
    <lineage>
        <taxon>Eukaryota</taxon>
        <taxon>Viridiplantae</taxon>
        <taxon>Streptophyta</taxon>
        <taxon>Embryophyta</taxon>
        <taxon>Bryophyta</taxon>
        <taxon>Sphagnophytina</taxon>
        <taxon>Sphagnopsida</taxon>
        <taxon>Sphagnales</taxon>
        <taxon>Sphagnaceae</taxon>
        <taxon>Sphagnum</taxon>
    </lineage>
</organism>
<sequence>MAEDAMEVAMEVDEASTSHKADSSSEGQREDVWYFPTAAHRWSLVEKYRPTSLADVAAHTDMIDTRENWLLHLLLYAPPGTDKITCPAVLNESKLYFPALHSSLRSTI</sequence>
<name>A0ABP1A4Q1_9BRYO</name>
<reference evidence="2 3" key="1">
    <citation type="submission" date="2024-03" db="EMBL/GenBank/DDBJ databases">
        <authorList>
            <consortium name="ELIXIR-Norway"/>
            <consortium name="Elixir Norway"/>
        </authorList>
    </citation>
    <scope>NUCLEOTIDE SEQUENCE [LARGE SCALE GENOMIC DNA]</scope>
</reference>
<accession>A0ABP1A4Q1</accession>
<feature type="compositionally biased region" description="Basic and acidic residues" evidence="1">
    <location>
        <begin position="16"/>
        <end position="29"/>
    </location>
</feature>
<feature type="region of interest" description="Disordered" evidence="1">
    <location>
        <begin position="1"/>
        <end position="29"/>
    </location>
</feature>
<protein>
    <submittedName>
        <fullName evidence="2">Uncharacterized protein</fullName>
    </submittedName>
</protein>
<evidence type="ECO:0000313" key="2">
    <source>
        <dbReference type="EMBL" id="CAK9857569.1"/>
    </source>
</evidence>
<dbReference type="Gene3D" id="3.40.50.300">
    <property type="entry name" value="P-loop containing nucleotide triphosphate hydrolases"/>
    <property type="match status" value="1"/>
</dbReference>
<keyword evidence="3" id="KW-1185">Reference proteome</keyword>
<evidence type="ECO:0000256" key="1">
    <source>
        <dbReference type="SAM" id="MobiDB-lite"/>
    </source>
</evidence>
<dbReference type="Proteomes" id="UP001497522">
    <property type="component" value="Chromosome 1"/>
</dbReference>
<feature type="compositionally biased region" description="Acidic residues" evidence="1">
    <location>
        <begin position="1"/>
        <end position="14"/>
    </location>
</feature>
<dbReference type="InterPro" id="IPR027417">
    <property type="entry name" value="P-loop_NTPase"/>
</dbReference>